<keyword evidence="2" id="KW-1185">Reference proteome</keyword>
<proteinExistence type="predicted"/>
<evidence type="ECO:0000313" key="2">
    <source>
        <dbReference type="Proteomes" id="UP001152798"/>
    </source>
</evidence>
<dbReference type="AlphaFoldDB" id="A0A9P0MU67"/>
<name>A0A9P0MU67_NEZVI</name>
<organism evidence="1 2">
    <name type="scientific">Nezara viridula</name>
    <name type="common">Southern green stink bug</name>
    <name type="synonym">Cimex viridulus</name>
    <dbReference type="NCBI Taxonomy" id="85310"/>
    <lineage>
        <taxon>Eukaryota</taxon>
        <taxon>Metazoa</taxon>
        <taxon>Ecdysozoa</taxon>
        <taxon>Arthropoda</taxon>
        <taxon>Hexapoda</taxon>
        <taxon>Insecta</taxon>
        <taxon>Pterygota</taxon>
        <taxon>Neoptera</taxon>
        <taxon>Paraneoptera</taxon>
        <taxon>Hemiptera</taxon>
        <taxon>Heteroptera</taxon>
        <taxon>Panheteroptera</taxon>
        <taxon>Pentatomomorpha</taxon>
        <taxon>Pentatomoidea</taxon>
        <taxon>Pentatomidae</taxon>
        <taxon>Pentatominae</taxon>
        <taxon>Nezara</taxon>
    </lineage>
</organism>
<accession>A0A9P0MU67</accession>
<dbReference type="Proteomes" id="UP001152798">
    <property type="component" value="Chromosome 5"/>
</dbReference>
<reference evidence="1" key="1">
    <citation type="submission" date="2022-01" db="EMBL/GenBank/DDBJ databases">
        <authorList>
            <person name="King R."/>
        </authorList>
    </citation>
    <scope>NUCLEOTIDE SEQUENCE</scope>
</reference>
<evidence type="ECO:0000313" key="1">
    <source>
        <dbReference type="EMBL" id="CAH1402687.1"/>
    </source>
</evidence>
<protein>
    <submittedName>
        <fullName evidence="1">Uncharacterized protein</fullName>
    </submittedName>
</protein>
<gene>
    <name evidence="1" type="ORF">NEZAVI_LOCUS11449</name>
</gene>
<sequence>MTMDSFSVWAEYRRVRFGSFQPSRKSEGRSLLARDEMDFRRWLARSSRGEIVLLARKSFLSSSDFFVLESSPLPPQNITLCGPEIQNLRLKTFGRLKE</sequence>
<dbReference type="EMBL" id="OV725081">
    <property type="protein sequence ID" value="CAH1402687.1"/>
    <property type="molecule type" value="Genomic_DNA"/>
</dbReference>